<name>A0A1B3SMD1_9MOLU</name>
<evidence type="ECO:0000256" key="6">
    <source>
        <dbReference type="ARBA" id="ARBA00022884"/>
    </source>
</evidence>
<dbReference type="InterPro" id="IPR023165">
    <property type="entry name" value="rRNA_Ade_diMease-like_C"/>
</dbReference>
<evidence type="ECO:0000256" key="2">
    <source>
        <dbReference type="ARBA" id="ARBA00022552"/>
    </source>
</evidence>
<dbReference type="STRING" id="216938.SHELI_v1c11410"/>
<evidence type="ECO:0000256" key="5">
    <source>
        <dbReference type="ARBA" id="ARBA00022691"/>
    </source>
</evidence>
<feature type="binding site" evidence="7 8">
    <location>
        <position position="59"/>
    </location>
    <ligand>
        <name>S-adenosyl-L-methionine</name>
        <dbReference type="ChEBI" id="CHEBI:59789"/>
    </ligand>
</feature>
<comment type="subcellular location">
    <subcellularLocation>
        <location evidence="7">Cytoplasm</location>
    </subcellularLocation>
</comment>
<proteinExistence type="inferred from homology"/>
<dbReference type="InterPro" id="IPR001737">
    <property type="entry name" value="KsgA/Erm"/>
</dbReference>
<keyword evidence="4 7" id="KW-0808">Transferase</keyword>
<dbReference type="PATRIC" id="fig|216938.3.peg.1160"/>
<evidence type="ECO:0000313" key="11">
    <source>
        <dbReference type="Proteomes" id="UP000094378"/>
    </source>
</evidence>
<dbReference type="HAMAP" id="MF_00607">
    <property type="entry name" value="16SrRNA_methyltr_A"/>
    <property type="match status" value="1"/>
</dbReference>
<accession>A0A1B3SMD1</accession>
<dbReference type="GO" id="GO:0005829">
    <property type="term" value="C:cytosol"/>
    <property type="evidence" value="ECO:0007669"/>
    <property type="project" value="TreeGrafter"/>
</dbReference>
<protein>
    <recommendedName>
        <fullName evidence="7">Ribosomal RNA small subunit methyltransferase A</fullName>
        <ecNumber evidence="7">2.1.1.182</ecNumber>
    </recommendedName>
    <alternativeName>
        <fullName evidence="7">16S rRNA (adenine(1518)-N(6)/adenine(1519)-N(6))-dimethyltransferase</fullName>
    </alternativeName>
    <alternativeName>
        <fullName evidence="7">16S rRNA dimethyladenosine transferase</fullName>
    </alternativeName>
    <alternativeName>
        <fullName evidence="7">16S rRNA dimethylase</fullName>
    </alternativeName>
    <alternativeName>
        <fullName evidence="7">S-adenosylmethionine-6-N', N'-adenosyl(rRNA) dimethyltransferase</fullName>
    </alternativeName>
</protein>
<dbReference type="Gene3D" id="3.40.50.150">
    <property type="entry name" value="Vaccinia Virus protein VP39"/>
    <property type="match status" value="1"/>
</dbReference>
<dbReference type="InterPro" id="IPR029063">
    <property type="entry name" value="SAM-dependent_MTases_sf"/>
</dbReference>
<dbReference type="KEGG" id="shj:SHELI_v1c11410"/>
<dbReference type="GO" id="GO:0052908">
    <property type="term" value="F:16S rRNA (adenine(1518)-N(6)/adenine(1519)-N(6))-dimethyltransferase activity"/>
    <property type="evidence" value="ECO:0007669"/>
    <property type="project" value="UniProtKB-EC"/>
</dbReference>
<keyword evidence="2 7" id="KW-0698">rRNA processing</keyword>
<evidence type="ECO:0000313" key="10">
    <source>
        <dbReference type="EMBL" id="AOG61088.1"/>
    </source>
</evidence>
<keyword evidence="6 7" id="KW-0694">RNA-binding</keyword>
<feature type="binding site" evidence="7 8">
    <location>
        <position position="107"/>
    </location>
    <ligand>
        <name>S-adenosyl-L-methionine</name>
        <dbReference type="ChEBI" id="CHEBI:59789"/>
    </ligand>
</feature>
<gene>
    <name evidence="7 10" type="primary">ksgA</name>
    <name evidence="7" type="synonym">rsmA</name>
    <name evidence="10" type="ORF">SHELI_v1c11410</name>
</gene>
<dbReference type="Proteomes" id="UP000094378">
    <property type="component" value="Chromosome"/>
</dbReference>
<dbReference type="PROSITE" id="PS51689">
    <property type="entry name" value="SAM_RNA_A_N6_MT"/>
    <property type="match status" value="1"/>
</dbReference>
<evidence type="ECO:0000259" key="9">
    <source>
        <dbReference type="SMART" id="SM00650"/>
    </source>
</evidence>
<dbReference type="OrthoDB" id="9814755at2"/>
<reference evidence="10 11" key="1">
    <citation type="submission" date="2016-08" db="EMBL/GenBank/DDBJ databases">
        <title>Complete genome sequence of Spiroplasma helicoides TABS-2 (DSM 22551).</title>
        <authorList>
            <person name="Shen W.-Y."/>
            <person name="Lo W.-S."/>
            <person name="Lai Y.-C."/>
            <person name="Kuo C.-H."/>
        </authorList>
    </citation>
    <scope>NUCLEOTIDE SEQUENCE [LARGE SCALE GENOMIC DNA]</scope>
    <source>
        <strain evidence="10 11">TABS-2</strain>
    </source>
</reference>
<dbReference type="AlphaFoldDB" id="A0A1B3SMD1"/>
<dbReference type="Gene3D" id="1.10.8.100">
    <property type="entry name" value="Ribosomal RNA adenine dimethylase-like, domain 2"/>
    <property type="match status" value="1"/>
</dbReference>
<dbReference type="SMART" id="SM00650">
    <property type="entry name" value="rADc"/>
    <property type="match status" value="1"/>
</dbReference>
<dbReference type="PROSITE" id="PS01131">
    <property type="entry name" value="RRNA_A_DIMETH"/>
    <property type="match status" value="1"/>
</dbReference>
<evidence type="ECO:0000256" key="4">
    <source>
        <dbReference type="ARBA" id="ARBA00022679"/>
    </source>
</evidence>
<comment type="function">
    <text evidence="7">Specifically dimethylates two adjacent adenosines (A1518 and A1519) in the loop of a conserved hairpin near the 3'-end of 16S rRNA in the 30S particle. May play a critical role in biogenesis of 30S subunits.</text>
</comment>
<evidence type="ECO:0000256" key="8">
    <source>
        <dbReference type="PROSITE-ProRule" id="PRU01026"/>
    </source>
</evidence>
<sequence>MDFAKKKFGQNFITDKNLINKIINLLGEDSEQLIIEVGPGRGALTKELVKKYQKVIAVEIDSDMEVVLKNEIKEKNFELIIEDILEIDLIDLIDQNSNIKKVSIISNTPYYITSEIIFKTLYISQLLYKSIFMVQKEVAQRICAKQNEKNYNNLSIACQFYGDIKYEFTVNKNMFKPVPKVDSAIISMSFNQKNYNLVKDDKKFIAFVRKIFNNKRKTILNNLSNTLNNKELADKVLTKINIEKNLRPENISLEDFIIIYNEVNNGNN</sequence>
<keyword evidence="3 7" id="KW-0489">Methyltransferase</keyword>
<feature type="binding site" evidence="7 8">
    <location>
        <position position="11"/>
    </location>
    <ligand>
        <name>S-adenosyl-L-methionine</name>
        <dbReference type="ChEBI" id="CHEBI:59789"/>
    </ligand>
</feature>
<dbReference type="NCBIfam" id="TIGR00755">
    <property type="entry name" value="ksgA"/>
    <property type="match status" value="1"/>
</dbReference>
<keyword evidence="11" id="KW-1185">Reference proteome</keyword>
<dbReference type="GO" id="GO:0003723">
    <property type="term" value="F:RNA binding"/>
    <property type="evidence" value="ECO:0007669"/>
    <property type="project" value="UniProtKB-UniRule"/>
</dbReference>
<dbReference type="InterPro" id="IPR020596">
    <property type="entry name" value="rRNA_Ade_Mease_Trfase_CS"/>
</dbReference>
<dbReference type="PANTHER" id="PTHR11727">
    <property type="entry name" value="DIMETHYLADENOSINE TRANSFERASE"/>
    <property type="match status" value="1"/>
</dbReference>
<dbReference type="RefSeq" id="WP_069117538.1">
    <property type="nucleotide sequence ID" value="NZ_CP017015.1"/>
</dbReference>
<organism evidence="10 11">
    <name type="scientific">Spiroplasma helicoides</name>
    <dbReference type="NCBI Taxonomy" id="216938"/>
    <lineage>
        <taxon>Bacteria</taxon>
        <taxon>Bacillati</taxon>
        <taxon>Mycoplasmatota</taxon>
        <taxon>Mollicutes</taxon>
        <taxon>Entomoplasmatales</taxon>
        <taxon>Spiroplasmataceae</taxon>
        <taxon>Spiroplasma</taxon>
    </lineage>
</organism>
<feature type="binding site" evidence="7 8">
    <location>
        <position position="83"/>
    </location>
    <ligand>
        <name>S-adenosyl-L-methionine</name>
        <dbReference type="ChEBI" id="CHEBI:59789"/>
    </ligand>
</feature>
<keyword evidence="5 7" id="KW-0949">S-adenosyl-L-methionine</keyword>
<evidence type="ECO:0000256" key="3">
    <source>
        <dbReference type="ARBA" id="ARBA00022603"/>
    </source>
</evidence>
<evidence type="ECO:0000256" key="1">
    <source>
        <dbReference type="ARBA" id="ARBA00022490"/>
    </source>
</evidence>
<dbReference type="CDD" id="cd02440">
    <property type="entry name" value="AdoMet_MTases"/>
    <property type="match status" value="1"/>
</dbReference>
<evidence type="ECO:0000256" key="7">
    <source>
        <dbReference type="HAMAP-Rule" id="MF_00607"/>
    </source>
</evidence>
<dbReference type="InterPro" id="IPR020598">
    <property type="entry name" value="rRNA_Ade_methylase_Trfase_N"/>
</dbReference>
<dbReference type="Pfam" id="PF00398">
    <property type="entry name" value="RrnaAD"/>
    <property type="match status" value="1"/>
</dbReference>
<comment type="catalytic activity">
    <reaction evidence="7">
        <text>adenosine(1518)/adenosine(1519) in 16S rRNA + 4 S-adenosyl-L-methionine = N(6)-dimethyladenosine(1518)/N(6)-dimethyladenosine(1519) in 16S rRNA + 4 S-adenosyl-L-homocysteine + 4 H(+)</text>
        <dbReference type="Rhea" id="RHEA:19609"/>
        <dbReference type="Rhea" id="RHEA-COMP:10232"/>
        <dbReference type="Rhea" id="RHEA-COMP:10233"/>
        <dbReference type="ChEBI" id="CHEBI:15378"/>
        <dbReference type="ChEBI" id="CHEBI:57856"/>
        <dbReference type="ChEBI" id="CHEBI:59789"/>
        <dbReference type="ChEBI" id="CHEBI:74411"/>
        <dbReference type="ChEBI" id="CHEBI:74493"/>
        <dbReference type="EC" id="2.1.1.182"/>
    </reaction>
</comment>
<dbReference type="EMBL" id="CP017015">
    <property type="protein sequence ID" value="AOG61088.1"/>
    <property type="molecule type" value="Genomic_DNA"/>
</dbReference>
<feature type="binding site" evidence="7 8">
    <location>
        <position position="13"/>
    </location>
    <ligand>
        <name>S-adenosyl-L-methionine</name>
        <dbReference type="ChEBI" id="CHEBI:59789"/>
    </ligand>
</feature>
<feature type="domain" description="Ribosomal RNA adenine methylase transferase N-terminal" evidence="9">
    <location>
        <begin position="18"/>
        <end position="192"/>
    </location>
</feature>
<comment type="similarity">
    <text evidence="7">Belongs to the class I-like SAM-binding methyltransferase superfamily. rRNA adenine N(6)-methyltransferase family. RsmA subfamily.</text>
</comment>
<dbReference type="InterPro" id="IPR011530">
    <property type="entry name" value="rRNA_adenine_dimethylase"/>
</dbReference>
<dbReference type="SUPFAM" id="SSF53335">
    <property type="entry name" value="S-adenosyl-L-methionine-dependent methyltransferases"/>
    <property type="match status" value="1"/>
</dbReference>
<keyword evidence="1 7" id="KW-0963">Cytoplasm</keyword>
<feature type="binding site" evidence="7 8">
    <location>
        <position position="38"/>
    </location>
    <ligand>
        <name>S-adenosyl-L-methionine</name>
        <dbReference type="ChEBI" id="CHEBI:59789"/>
    </ligand>
</feature>
<dbReference type="EC" id="2.1.1.182" evidence="7"/>
<dbReference type="PANTHER" id="PTHR11727:SF7">
    <property type="entry name" value="DIMETHYLADENOSINE TRANSFERASE-RELATED"/>
    <property type="match status" value="1"/>
</dbReference>